<feature type="domain" description="HTH crp-type" evidence="5">
    <location>
        <begin position="204"/>
        <end position="252"/>
    </location>
</feature>
<dbReference type="Gene3D" id="2.60.120.10">
    <property type="entry name" value="Jelly Rolls"/>
    <property type="match status" value="1"/>
</dbReference>
<evidence type="ECO:0000313" key="6">
    <source>
        <dbReference type="EMBL" id="SFQ97256.1"/>
    </source>
</evidence>
<dbReference type="SMART" id="SM00419">
    <property type="entry name" value="HTH_CRP"/>
    <property type="match status" value="1"/>
</dbReference>
<dbReference type="Gene3D" id="1.10.10.10">
    <property type="entry name" value="Winged helix-like DNA-binding domain superfamily/Winged helix DNA-binding domain"/>
    <property type="match status" value="1"/>
</dbReference>
<dbReference type="Proteomes" id="UP000199302">
    <property type="component" value="Unassembled WGS sequence"/>
</dbReference>
<dbReference type="OrthoDB" id="7584044at2"/>
<name>A0A1I6CVM7_9RHOB</name>
<dbReference type="AlphaFoldDB" id="A0A1I6CVM7"/>
<dbReference type="InterPro" id="IPR014710">
    <property type="entry name" value="RmlC-like_jellyroll"/>
</dbReference>
<keyword evidence="6" id="KW-0808">Transferase</keyword>
<sequence length="278" mass="30451">MSARDLSPAAMEEAPPLQRASADPVRAKAPRARGLEAFYRRGMVRELGGALWRQLAEACAEIRRIEARGTLWGVGDQPAHCALLLDGLIARYIAAPGQDRAARLMVAVHVPGDFVDLDALPLTQLSHDLVGLGPCEIALFPHEALSRIMEQDAGHARRLWRLTMRDAAIQRRWTYRAGGLRALPAMADFICEMDLRLQACGKVHGARVPLPLTQADLAEVSGLSTMHVSRVLRELREAKLCTVQDGAALLHDRAGLRRLAGFDPSYMSLPAEVTPPRL</sequence>
<organism evidence="6 7">
    <name type="scientific">Poseidonocella sedimentorum</name>
    <dbReference type="NCBI Taxonomy" id="871652"/>
    <lineage>
        <taxon>Bacteria</taxon>
        <taxon>Pseudomonadati</taxon>
        <taxon>Pseudomonadota</taxon>
        <taxon>Alphaproteobacteria</taxon>
        <taxon>Rhodobacterales</taxon>
        <taxon>Roseobacteraceae</taxon>
        <taxon>Poseidonocella</taxon>
    </lineage>
</organism>
<keyword evidence="2" id="KW-0238">DNA-binding</keyword>
<evidence type="ECO:0000256" key="1">
    <source>
        <dbReference type="ARBA" id="ARBA00023015"/>
    </source>
</evidence>
<accession>A0A1I6CVM7</accession>
<keyword evidence="3" id="KW-0804">Transcription</keyword>
<dbReference type="CDD" id="cd00038">
    <property type="entry name" value="CAP_ED"/>
    <property type="match status" value="1"/>
</dbReference>
<dbReference type="Pfam" id="PF13545">
    <property type="entry name" value="HTH_Crp_2"/>
    <property type="match status" value="1"/>
</dbReference>
<evidence type="ECO:0000256" key="2">
    <source>
        <dbReference type="ARBA" id="ARBA00023125"/>
    </source>
</evidence>
<dbReference type="InterPro" id="IPR036388">
    <property type="entry name" value="WH-like_DNA-bd_sf"/>
</dbReference>
<dbReference type="GO" id="GO:0003677">
    <property type="term" value="F:DNA binding"/>
    <property type="evidence" value="ECO:0007669"/>
    <property type="project" value="UniProtKB-KW"/>
</dbReference>
<dbReference type="STRING" id="871652.SAMN04515673_101454"/>
<dbReference type="InterPro" id="IPR036390">
    <property type="entry name" value="WH_DNA-bd_sf"/>
</dbReference>
<evidence type="ECO:0000259" key="5">
    <source>
        <dbReference type="SMART" id="SM00419"/>
    </source>
</evidence>
<feature type="region of interest" description="Disordered" evidence="4">
    <location>
        <begin position="1"/>
        <end position="26"/>
    </location>
</feature>
<dbReference type="RefSeq" id="WP_092076149.1">
    <property type="nucleotide sequence ID" value="NZ_FOYI01000001.1"/>
</dbReference>
<keyword evidence="1" id="KW-0805">Transcription regulation</keyword>
<dbReference type="GO" id="GO:0016301">
    <property type="term" value="F:kinase activity"/>
    <property type="evidence" value="ECO:0007669"/>
    <property type="project" value="UniProtKB-KW"/>
</dbReference>
<proteinExistence type="predicted"/>
<dbReference type="InterPro" id="IPR018490">
    <property type="entry name" value="cNMP-bd_dom_sf"/>
</dbReference>
<gene>
    <name evidence="6" type="ORF">SAMN04515673_101454</name>
</gene>
<reference evidence="6 7" key="1">
    <citation type="submission" date="2016-10" db="EMBL/GenBank/DDBJ databases">
        <authorList>
            <person name="de Groot N.N."/>
        </authorList>
    </citation>
    <scope>NUCLEOTIDE SEQUENCE [LARGE SCALE GENOMIC DNA]</scope>
    <source>
        <strain evidence="7">KMM 9023,NRIC 0796,JCM 17311,KCTC 23692</strain>
    </source>
</reference>
<dbReference type="GO" id="GO:0006355">
    <property type="term" value="P:regulation of DNA-templated transcription"/>
    <property type="evidence" value="ECO:0007669"/>
    <property type="project" value="InterPro"/>
</dbReference>
<dbReference type="SUPFAM" id="SSF51206">
    <property type="entry name" value="cAMP-binding domain-like"/>
    <property type="match status" value="1"/>
</dbReference>
<keyword evidence="7" id="KW-1185">Reference proteome</keyword>
<evidence type="ECO:0000256" key="3">
    <source>
        <dbReference type="ARBA" id="ARBA00023163"/>
    </source>
</evidence>
<dbReference type="InterPro" id="IPR000595">
    <property type="entry name" value="cNMP-bd_dom"/>
</dbReference>
<evidence type="ECO:0000313" key="7">
    <source>
        <dbReference type="Proteomes" id="UP000199302"/>
    </source>
</evidence>
<protein>
    <submittedName>
        <fullName evidence="6">cAMP-binding domain of CRP or a regulatory subunit of cAMP-dependent protein kinases</fullName>
    </submittedName>
</protein>
<evidence type="ECO:0000256" key="4">
    <source>
        <dbReference type="SAM" id="MobiDB-lite"/>
    </source>
</evidence>
<dbReference type="EMBL" id="FOYI01000001">
    <property type="protein sequence ID" value="SFQ97256.1"/>
    <property type="molecule type" value="Genomic_DNA"/>
</dbReference>
<keyword evidence="6" id="KW-0418">Kinase</keyword>
<dbReference type="InterPro" id="IPR012318">
    <property type="entry name" value="HTH_CRP"/>
</dbReference>
<dbReference type="SUPFAM" id="SSF46785">
    <property type="entry name" value="Winged helix' DNA-binding domain"/>
    <property type="match status" value="1"/>
</dbReference>